<protein>
    <recommendedName>
        <fullName evidence="3">Secreted protein</fullName>
    </recommendedName>
</protein>
<name>A0ABX1G883_9MICC</name>
<keyword evidence="2" id="KW-1185">Reference proteome</keyword>
<reference evidence="1 2" key="1">
    <citation type="submission" date="2020-04" db="EMBL/GenBank/DDBJ databases">
        <title>Paeniglutamicibacter sp. ANT13_2, a novel actinomycete isolated from sediment in Antarctica.</title>
        <authorList>
            <person name="Sakdapetsiri C."/>
            <person name="Pinyakong O."/>
        </authorList>
    </citation>
    <scope>NUCLEOTIDE SEQUENCE [LARGE SCALE GENOMIC DNA]</scope>
    <source>
        <strain evidence="1 2">ANT13_2</strain>
    </source>
</reference>
<dbReference type="Proteomes" id="UP000746595">
    <property type="component" value="Unassembled WGS sequence"/>
</dbReference>
<gene>
    <name evidence="1" type="ORF">HED64_13690</name>
</gene>
<comment type="caution">
    <text evidence="1">The sequence shown here is derived from an EMBL/GenBank/DDBJ whole genome shotgun (WGS) entry which is preliminary data.</text>
</comment>
<evidence type="ECO:0000313" key="2">
    <source>
        <dbReference type="Proteomes" id="UP000746595"/>
    </source>
</evidence>
<accession>A0ABX1G883</accession>
<sequence>MKFLIAFIHSLMPVSGSLVKDFRFAHHSSLLTTDALFTANDVVGLVETELDSEKIGRRTRSRAQPIFRVEGPRNLAGQYNESGHGR</sequence>
<evidence type="ECO:0000313" key="1">
    <source>
        <dbReference type="EMBL" id="NKG21755.1"/>
    </source>
</evidence>
<proteinExistence type="predicted"/>
<organism evidence="1 2">
    <name type="scientific">Paeniglutamicibacter terrestris</name>
    <dbReference type="NCBI Taxonomy" id="2723403"/>
    <lineage>
        <taxon>Bacteria</taxon>
        <taxon>Bacillati</taxon>
        <taxon>Actinomycetota</taxon>
        <taxon>Actinomycetes</taxon>
        <taxon>Micrococcales</taxon>
        <taxon>Micrococcaceae</taxon>
        <taxon>Paeniglutamicibacter</taxon>
    </lineage>
</organism>
<evidence type="ECO:0008006" key="3">
    <source>
        <dbReference type="Google" id="ProtNLM"/>
    </source>
</evidence>
<dbReference type="EMBL" id="JAAWVT010000006">
    <property type="protein sequence ID" value="NKG21755.1"/>
    <property type="molecule type" value="Genomic_DNA"/>
</dbReference>
<dbReference type="RefSeq" id="WP_168152583.1">
    <property type="nucleotide sequence ID" value="NZ_JAAWVT010000006.1"/>
</dbReference>